<feature type="transmembrane region" description="Helical" evidence="1">
    <location>
        <begin position="223"/>
        <end position="243"/>
    </location>
</feature>
<evidence type="ECO:0000313" key="2">
    <source>
        <dbReference type="EMBL" id="SUQ15512.1"/>
    </source>
</evidence>
<organism evidence="2 3">
    <name type="scientific">Faecalicatena contorta</name>
    <dbReference type="NCBI Taxonomy" id="39482"/>
    <lineage>
        <taxon>Bacteria</taxon>
        <taxon>Bacillati</taxon>
        <taxon>Bacillota</taxon>
        <taxon>Clostridia</taxon>
        <taxon>Lachnospirales</taxon>
        <taxon>Lachnospiraceae</taxon>
        <taxon>Faecalicatena</taxon>
    </lineage>
</organism>
<protein>
    <submittedName>
        <fullName evidence="2">ABC-2 type transport system permease protein</fullName>
    </submittedName>
</protein>
<reference evidence="3" key="1">
    <citation type="submission" date="2017-07" db="EMBL/GenBank/DDBJ databases">
        <authorList>
            <person name="Varghese N."/>
            <person name="Submissions S."/>
        </authorList>
    </citation>
    <scope>NUCLEOTIDE SEQUENCE [LARGE SCALE GENOMIC DNA]</scope>
    <source>
        <strain evidence="3">NLAE-zl-C134</strain>
    </source>
</reference>
<accession>A0A315ZRR3</accession>
<keyword evidence="1" id="KW-0472">Membrane</keyword>
<proteinExistence type="predicted"/>
<dbReference type="CDD" id="cd21808">
    <property type="entry name" value="ABC-2_lan_permease_MutG"/>
    <property type="match status" value="1"/>
</dbReference>
<evidence type="ECO:0000256" key="1">
    <source>
        <dbReference type="SAM" id="Phobius"/>
    </source>
</evidence>
<keyword evidence="3" id="KW-1185">Reference proteome</keyword>
<keyword evidence="1" id="KW-1133">Transmembrane helix</keyword>
<dbReference type="Proteomes" id="UP000254051">
    <property type="component" value="Unassembled WGS sequence"/>
</dbReference>
<dbReference type="InterPro" id="IPR022294">
    <property type="entry name" value="ABC-transptr_permeasesu"/>
</dbReference>
<name>A0A315ZRR3_9FIRM</name>
<feature type="transmembrane region" description="Helical" evidence="1">
    <location>
        <begin position="53"/>
        <end position="73"/>
    </location>
</feature>
<dbReference type="Pfam" id="PF12730">
    <property type="entry name" value="ABC2_membrane_4"/>
    <property type="match status" value="1"/>
</dbReference>
<feature type="transmembrane region" description="Helical" evidence="1">
    <location>
        <begin position="21"/>
        <end position="41"/>
    </location>
</feature>
<feature type="transmembrane region" description="Helical" evidence="1">
    <location>
        <begin position="100"/>
        <end position="123"/>
    </location>
</feature>
<evidence type="ECO:0000313" key="3">
    <source>
        <dbReference type="Proteomes" id="UP000254051"/>
    </source>
</evidence>
<dbReference type="NCBIfam" id="TIGR03733">
    <property type="entry name" value="lanti_perm_MutG"/>
    <property type="match status" value="1"/>
</dbReference>
<dbReference type="EMBL" id="UHJJ01000013">
    <property type="protein sequence ID" value="SUQ15512.1"/>
    <property type="molecule type" value="Genomic_DNA"/>
</dbReference>
<dbReference type="AlphaFoldDB" id="A0A315ZRR3"/>
<keyword evidence="1" id="KW-0812">Transmembrane</keyword>
<sequence length="253" mass="28179">MGKLGRCLTAEFLKMRRTWLLWIHFVMPLTGIVVFLLYYRISAWSDWGKISGYMEVLSAVSPTLAGIICALAADQEKQAGHLQNLLGGTESRILNVGTKLGMLLLWNLAAMLLAVAGFGAGFWLWVSGLSLPGSFYFVLTAFLWLPQILSYCFHFFLGLRFSKGVTIGVGIVESLLASLLMTGLGEGIWQYFPCAWAGRFTRYYVLYINQNINGFLLTEPVKMGIILMGVFTLAGILLIFSWVRVYEGSQAED</sequence>
<feature type="transmembrane region" description="Helical" evidence="1">
    <location>
        <begin position="135"/>
        <end position="157"/>
    </location>
</feature>
<feature type="transmembrane region" description="Helical" evidence="1">
    <location>
        <begin position="164"/>
        <end position="184"/>
    </location>
</feature>
<dbReference type="RefSeq" id="WP_109713408.1">
    <property type="nucleotide sequence ID" value="NZ_QGDS01000013.1"/>
</dbReference>
<gene>
    <name evidence="2" type="ORF">SAMN05216529_11357</name>
</gene>
<dbReference type="OrthoDB" id="1701852at2"/>